<feature type="chain" id="PRO_5046353331" evidence="1">
    <location>
        <begin position="22"/>
        <end position="249"/>
    </location>
</feature>
<evidence type="ECO:0000256" key="1">
    <source>
        <dbReference type="SAM" id="SignalP"/>
    </source>
</evidence>
<feature type="signal peptide" evidence="1">
    <location>
        <begin position="1"/>
        <end position="21"/>
    </location>
</feature>
<reference evidence="2 3" key="1">
    <citation type="submission" date="2023-07" db="EMBL/GenBank/DDBJ databases">
        <title>Sorghum-associated microbial communities from plants grown in Nebraska, USA.</title>
        <authorList>
            <person name="Schachtman D."/>
        </authorList>
    </citation>
    <scope>NUCLEOTIDE SEQUENCE [LARGE SCALE GENOMIC DNA]</scope>
    <source>
        <strain evidence="2 3">4138</strain>
    </source>
</reference>
<dbReference type="InterPro" id="IPR026387">
    <property type="entry name" value="OMP_w_GlyGly"/>
</dbReference>
<dbReference type="EMBL" id="JAVDWR010000003">
    <property type="protein sequence ID" value="MDR7120463.1"/>
    <property type="molecule type" value="Genomic_DNA"/>
</dbReference>
<evidence type="ECO:0000313" key="2">
    <source>
        <dbReference type="EMBL" id="MDR7120463.1"/>
    </source>
</evidence>
<evidence type="ECO:0000313" key="3">
    <source>
        <dbReference type="Proteomes" id="UP001257909"/>
    </source>
</evidence>
<dbReference type="RefSeq" id="WP_310275939.1">
    <property type="nucleotide sequence ID" value="NZ_JAVDWR010000003.1"/>
</dbReference>
<dbReference type="NCBIfam" id="TIGR04219">
    <property type="entry name" value="OMP_w_GlyGly"/>
    <property type="match status" value="1"/>
</dbReference>
<name>A0ABU1VXM4_9GAMM</name>
<dbReference type="Proteomes" id="UP001257909">
    <property type="component" value="Unassembled WGS sequence"/>
</dbReference>
<gene>
    <name evidence="2" type="ORF">J2W69_001397</name>
</gene>
<comment type="caution">
    <text evidence="2">The sequence shown here is derived from an EMBL/GenBank/DDBJ whole genome shotgun (WGS) entry which is preliminary data.</text>
</comment>
<proteinExistence type="predicted"/>
<organism evidence="2 3">
    <name type="scientific">Rheinheimera soli</name>
    <dbReference type="NCBI Taxonomy" id="443616"/>
    <lineage>
        <taxon>Bacteria</taxon>
        <taxon>Pseudomonadati</taxon>
        <taxon>Pseudomonadota</taxon>
        <taxon>Gammaproteobacteria</taxon>
        <taxon>Chromatiales</taxon>
        <taxon>Chromatiaceae</taxon>
        <taxon>Rheinheimera</taxon>
    </lineage>
</organism>
<protein>
    <submittedName>
        <fullName evidence="2">Outer membrane protein</fullName>
    </submittedName>
</protein>
<keyword evidence="3" id="KW-1185">Reference proteome</keyword>
<sequence length="249" mass="26915">MKKSVFSMVFVAALAAPVAMADTIAGLYIGADLHFADAKGGFGQTGNQQNFSFEDENLSSFYIKVEHPVPLLPNIKLQRNSVSSNGNTTLNRTFEFDDQIFAVGTNVAQDVDLSNIDATFYYEILDNDLVSLDLGVTAKYIDGDISVATEGRNATQDLSAVIPMGYLYGSFGLLGTGTKIFAEVNYVSYDGSSLSDMQFGIAYELIDSLAVDLSLKAGVKKTKLKLDDIDDIDADLTFDGAFISAELHF</sequence>
<keyword evidence="1" id="KW-0732">Signal</keyword>
<accession>A0ABU1VXM4</accession>